<proteinExistence type="predicted"/>
<name>U9TDY0_RHIID</name>
<gene>
    <name evidence="1" type="ORF">GLOINDRAFT_35284</name>
</gene>
<accession>U9TDY0</accession>
<dbReference type="EMBL" id="KI292767">
    <property type="protein sequence ID" value="ESA05632.1"/>
    <property type="molecule type" value="Genomic_DNA"/>
</dbReference>
<evidence type="ECO:0000313" key="1">
    <source>
        <dbReference type="EMBL" id="ESA05632.1"/>
    </source>
</evidence>
<protein>
    <submittedName>
        <fullName evidence="1">Uncharacterized protein</fullName>
    </submittedName>
</protein>
<organism evidence="1">
    <name type="scientific">Rhizophagus irregularis (strain DAOM 181602 / DAOM 197198 / MUCL 43194)</name>
    <name type="common">Arbuscular mycorrhizal fungus</name>
    <name type="synonym">Glomus intraradices</name>
    <dbReference type="NCBI Taxonomy" id="747089"/>
    <lineage>
        <taxon>Eukaryota</taxon>
        <taxon>Fungi</taxon>
        <taxon>Fungi incertae sedis</taxon>
        <taxon>Mucoromycota</taxon>
        <taxon>Glomeromycotina</taxon>
        <taxon>Glomeromycetes</taxon>
        <taxon>Glomerales</taxon>
        <taxon>Glomeraceae</taxon>
        <taxon>Rhizophagus</taxon>
    </lineage>
</organism>
<dbReference type="AlphaFoldDB" id="U9TDY0"/>
<dbReference type="HOGENOM" id="CLU_2741342_0_0_1"/>
<sequence>MMKSNGFVFDYIFIIIIKNIYMLTGPGTLHETLTDAHRLEYADKKPVPRLTFLIQMTTAEGNTFNFTIVTD</sequence>
<reference evidence="1" key="1">
    <citation type="submission" date="2013-07" db="EMBL/GenBank/DDBJ databases">
        <title>The genome of an arbuscular mycorrhizal fungus provides insights into the evolution of the oldest plant symbiosis.</title>
        <authorList>
            <consortium name="DOE Joint Genome Institute"/>
            <person name="Tisserant E."/>
            <person name="Malbreil M."/>
            <person name="Kuo A."/>
            <person name="Kohler A."/>
            <person name="Symeonidi A."/>
            <person name="Balestrini R."/>
            <person name="Charron P."/>
            <person name="Duensing N."/>
            <person name="Frei-dit-Frey N."/>
            <person name="Gianinazzi-Pearson V."/>
            <person name="Gilbert B."/>
            <person name="Handa Y."/>
            <person name="Hijri M."/>
            <person name="Kaul R."/>
            <person name="Kawaguchi M."/>
            <person name="Krajinski F."/>
            <person name="Lammers P."/>
            <person name="Lapierre D."/>
            <person name="Masclaux F.G."/>
            <person name="Murat C."/>
            <person name="Morin E."/>
            <person name="Ndikumana S."/>
            <person name="Pagni M."/>
            <person name="Petitpierre D."/>
            <person name="Requena N."/>
            <person name="Rosikiewicz P."/>
            <person name="Riley R."/>
            <person name="Saito K."/>
            <person name="San Clemente H."/>
            <person name="Shapiro H."/>
            <person name="van Tuinen D."/>
            <person name="Becard G."/>
            <person name="Bonfante P."/>
            <person name="Paszkowski U."/>
            <person name="Shachar-Hill Y."/>
            <person name="Young J.P."/>
            <person name="Sanders I.R."/>
            <person name="Henrissat B."/>
            <person name="Rensing S.A."/>
            <person name="Grigoriev I.V."/>
            <person name="Corradi N."/>
            <person name="Roux C."/>
            <person name="Martin F."/>
        </authorList>
    </citation>
    <scope>NUCLEOTIDE SEQUENCE</scope>
    <source>
        <strain evidence="1">DAOM 197198</strain>
    </source>
</reference>